<gene>
    <name evidence="4" type="ORF">C7S18_15635</name>
</gene>
<evidence type="ECO:0000259" key="3">
    <source>
        <dbReference type="PROSITE" id="PS51186"/>
    </source>
</evidence>
<dbReference type="SUPFAM" id="SSF55729">
    <property type="entry name" value="Acyl-CoA N-acyltransferases (Nat)"/>
    <property type="match status" value="1"/>
</dbReference>
<reference evidence="4 5" key="2">
    <citation type="submission" date="2018-03" db="EMBL/GenBank/DDBJ databases">
        <authorList>
            <person name="Keele B.F."/>
        </authorList>
    </citation>
    <scope>NUCLEOTIDE SEQUENCE [LARGE SCALE GENOMIC DNA]</scope>
    <source>
        <strain evidence="4 5">D13</strain>
    </source>
</reference>
<keyword evidence="1 4" id="KW-0808">Transferase</keyword>
<dbReference type="Gene3D" id="3.40.630.30">
    <property type="match status" value="1"/>
</dbReference>
<evidence type="ECO:0000256" key="1">
    <source>
        <dbReference type="ARBA" id="ARBA00022679"/>
    </source>
</evidence>
<name>A0A2P1PUK8_9GAMM</name>
<keyword evidence="5" id="KW-1185">Reference proteome</keyword>
<dbReference type="RefSeq" id="WP_106892450.1">
    <property type="nucleotide sequence ID" value="NZ_CP027860.1"/>
</dbReference>
<dbReference type="SMART" id="SM00347">
    <property type="entry name" value="HTH_MARR"/>
    <property type="match status" value="1"/>
</dbReference>
<dbReference type="PANTHER" id="PTHR43877">
    <property type="entry name" value="AMINOALKYLPHOSPHONATE N-ACETYLTRANSFERASE-RELATED-RELATED"/>
    <property type="match status" value="1"/>
</dbReference>
<dbReference type="InterPro" id="IPR036388">
    <property type="entry name" value="WH-like_DNA-bd_sf"/>
</dbReference>
<protein>
    <submittedName>
        <fullName evidence="4">GNAT family N-acetyltransferase</fullName>
    </submittedName>
</protein>
<dbReference type="GO" id="GO:0016747">
    <property type="term" value="F:acyltransferase activity, transferring groups other than amino-acyl groups"/>
    <property type="evidence" value="ECO:0007669"/>
    <property type="project" value="InterPro"/>
</dbReference>
<accession>A0A2P1PUK8</accession>
<dbReference type="EMBL" id="CP027860">
    <property type="protein sequence ID" value="AVP98529.1"/>
    <property type="molecule type" value="Genomic_DNA"/>
</dbReference>
<dbReference type="AlphaFoldDB" id="A0A2P1PUK8"/>
<organism evidence="4 5">
    <name type="scientific">Ahniella affigens</name>
    <dbReference type="NCBI Taxonomy" id="2021234"/>
    <lineage>
        <taxon>Bacteria</taxon>
        <taxon>Pseudomonadati</taxon>
        <taxon>Pseudomonadota</taxon>
        <taxon>Gammaproteobacteria</taxon>
        <taxon>Lysobacterales</taxon>
        <taxon>Rhodanobacteraceae</taxon>
        <taxon>Ahniella</taxon>
    </lineage>
</organism>
<dbReference type="SUPFAM" id="SSF46785">
    <property type="entry name" value="Winged helix' DNA-binding domain"/>
    <property type="match status" value="1"/>
</dbReference>
<dbReference type="CDD" id="cd04301">
    <property type="entry name" value="NAT_SF"/>
    <property type="match status" value="1"/>
</dbReference>
<dbReference type="GO" id="GO:0003700">
    <property type="term" value="F:DNA-binding transcription factor activity"/>
    <property type="evidence" value="ECO:0007669"/>
    <property type="project" value="InterPro"/>
</dbReference>
<evidence type="ECO:0000313" key="5">
    <source>
        <dbReference type="Proteomes" id="UP000241074"/>
    </source>
</evidence>
<dbReference type="Pfam" id="PF00583">
    <property type="entry name" value="Acetyltransf_1"/>
    <property type="match status" value="1"/>
</dbReference>
<keyword evidence="2" id="KW-0012">Acyltransferase</keyword>
<dbReference type="InterPro" id="IPR000182">
    <property type="entry name" value="GNAT_dom"/>
</dbReference>
<evidence type="ECO:0000313" key="4">
    <source>
        <dbReference type="EMBL" id="AVP98529.1"/>
    </source>
</evidence>
<dbReference type="InterPro" id="IPR016181">
    <property type="entry name" value="Acyl_CoA_acyltransferase"/>
</dbReference>
<dbReference type="Gene3D" id="1.10.10.10">
    <property type="entry name" value="Winged helix-like DNA-binding domain superfamily/Winged helix DNA-binding domain"/>
    <property type="match status" value="1"/>
</dbReference>
<dbReference type="Proteomes" id="UP000241074">
    <property type="component" value="Chromosome"/>
</dbReference>
<dbReference type="PROSITE" id="PS51186">
    <property type="entry name" value="GNAT"/>
    <property type="match status" value="1"/>
</dbReference>
<evidence type="ECO:0000256" key="2">
    <source>
        <dbReference type="ARBA" id="ARBA00023315"/>
    </source>
</evidence>
<feature type="domain" description="N-acetyltransferase" evidence="3">
    <location>
        <begin position="164"/>
        <end position="316"/>
    </location>
</feature>
<dbReference type="InterPro" id="IPR050832">
    <property type="entry name" value="Bact_Acetyltransf"/>
</dbReference>
<sequence length="317" mass="35538">MEFVSSLGYLALGSRLKAISDRLFALADQVYADHDIGLQARWFPILRLLQDRGPQSVGEIALAIGQTHAAVSQAADRLRAANMIRDRSDRKDRRVRKLGLTPSCEQALAQAKPAWQAIDAVLSENCAKQGIQLLRDLAQIESMLSETLAGEVGARVRQMQRRTVEIIPFSEADRQHFYRLNAEWLERYFYLEEIDHRVLNNPESEILDSGGTILYARLGSDIIGTCALKKDAPGTYELTKMAVTERYQGLGAGRKLIDAAIETFRQLGGQTLFLETHSKLESAIQLYLRSGFVIQPTGKPDSHYQRSNVYMIWSPGD</sequence>
<reference evidence="4 5" key="1">
    <citation type="submission" date="2018-03" db="EMBL/GenBank/DDBJ databases">
        <title>Ahniella affigens gen. nov., sp. nov., a gammaproteobacterium isolated from sandy soil near a stream.</title>
        <authorList>
            <person name="Ko Y."/>
            <person name="Kim J.-H."/>
        </authorList>
    </citation>
    <scope>NUCLEOTIDE SEQUENCE [LARGE SCALE GENOMIC DNA]</scope>
    <source>
        <strain evidence="4 5">D13</strain>
    </source>
</reference>
<dbReference type="InterPro" id="IPR000835">
    <property type="entry name" value="HTH_MarR-typ"/>
</dbReference>
<dbReference type="OrthoDB" id="1431064at2"/>
<dbReference type="PANTHER" id="PTHR43877:SF2">
    <property type="entry name" value="AMINOALKYLPHOSPHONATE N-ACETYLTRANSFERASE-RELATED"/>
    <property type="match status" value="1"/>
</dbReference>
<dbReference type="InterPro" id="IPR036390">
    <property type="entry name" value="WH_DNA-bd_sf"/>
</dbReference>
<proteinExistence type="predicted"/>
<dbReference type="KEGG" id="xba:C7S18_15635"/>
<dbReference type="Pfam" id="PF12802">
    <property type="entry name" value="MarR_2"/>
    <property type="match status" value="1"/>
</dbReference>